<dbReference type="RefSeq" id="WP_246718410.1">
    <property type="nucleotide sequence ID" value="NZ_JACHAZ010000011.1"/>
</dbReference>
<protein>
    <submittedName>
        <fullName evidence="1">ABC-type cobalamin/Fe3+-siderophores transport system ATPase subunit</fullName>
    </submittedName>
</protein>
<dbReference type="AlphaFoldDB" id="A0AAE2MRA3"/>
<evidence type="ECO:0000313" key="2">
    <source>
        <dbReference type="Proteomes" id="UP000538507"/>
    </source>
</evidence>
<reference evidence="1 2" key="1">
    <citation type="submission" date="2020-08" db="EMBL/GenBank/DDBJ databases">
        <title>Genomic Encyclopedia of Type Strains, Phase IV (KMG-V): Genome sequencing to study the core and pangenomes of soil and plant-associated prokaryotes.</title>
        <authorList>
            <person name="Whitman W."/>
        </authorList>
    </citation>
    <scope>NUCLEOTIDE SEQUENCE [LARGE SCALE GENOMIC DNA]</scope>
    <source>
        <strain evidence="1 2">SEMIA 415</strain>
    </source>
</reference>
<name>A0AAE2MRA3_RHILE</name>
<comment type="caution">
    <text evidence="1">The sequence shown here is derived from an EMBL/GenBank/DDBJ whole genome shotgun (WGS) entry which is preliminary data.</text>
</comment>
<proteinExistence type="predicted"/>
<accession>A0AAE2MRA3</accession>
<sequence length="45" mass="5006">MAPFAQVPMRAPKVMLLDEPVSAPGLKHQIALLDLVRRETHANGW</sequence>
<dbReference type="EMBL" id="JACIGO010000012">
    <property type="protein sequence ID" value="MBB4293931.1"/>
    <property type="molecule type" value="Genomic_DNA"/>
</dbReference>
<evidence type="ECO:0000313" key="1">
    <source>
        <dbReference type="EMBL" id="MBB4293931.1"/>
    </source>
</evidence>
<dbReference type="Proteomes" id="UP000538507">
    <property type="component" value="Unassembled WGS sequence"/>
</dbReference>
<gene>
    <name evidence="1" type="ORF">GGE16_006028</name>
</gene>
<organism evidence="1 2">
    <name type="scientific">Rhizobium leguminosarum</name>
    <dbReference type="NCBI Taxonomy" id="384"/>
    <lineage>
        <taxon>Bacteria</taxon>
        <taxon>Pseudomonadati</taxon>
        <taxon>Pseudomonadota</taxon>
        <taxon>Alphaproteobacteria</taxon>
        <taxon>Hyphomicrobiales</taxon>
        <taxon>Rhizobiaceae</taxon>
        <taxon>Rhizobium/Agrobacterium group</taxon>
        <taxon>Rhizobium</taxon>
    </lineage>
</organism>